<feature type="transmembrane region" description="Helical" evidence="12">
    <location>
        <begin position="406"/>
        <end position="426"/>
    </location>
</feature>
<feature type="transmembrane region" description="Helical" evidence="12">
    <location>
        <begin position="34"/>
        <end position="52"/>
    </location>
</feature>
<dbReference type="SUPFAM" id="SSF52540">
    <property type="entry name" value="P-loop containing nucleoside triphosphate hydrolases"/>
    <property type="match status" value="2"/>
</dbReference>
<dbReference type="Pfam" id="PF00664">
    <property type="entry name" value="ABC_membrane"/>
    <property type="match status" value="2"/>
</dbReference>
<dbReference type="CDD" id="cd18579">
    <property type="entry name" value="ABC_6TM_ABCC_D1"/>
    <property type="match status" value="1"/>
</dbReference>
<feature type="domain" description="ABC transporter" evidence="13">
    <location>
        <begin position="1175"/>
        <end position="1420"/>
    </location>
</feature>
<comment type="similarity">
    <text evidence="2">Belongs to the ABC transporter superfamily. ABCC family. Conjugate transporter (TC 3.A.1.208) subfamily.</text>
</comment>
<organism evidence="15 16">
    <name type="scientific">Talaromyces proteolyticus</name>
    <dbReference type="NCBI Taxonomy" id="1131652"/>
    <lineage>
        <taxon>Eukaryota</taxon>
        <taxon>Fungi</taxon>
        <taxon>Dikarya</taxon>
        <taxon>Ascomycota</taxon>
        <taxon>Pezizomycotina</taxon>
        <taxon>Eurotiomycetes</taxon>
        <taxon>Eurotiomycetidae</taxon>
        <taxon>Eurotiales</taxon>
        <taxon>Trichocomaceae</taxon>
        <taxon>Talaromyces</taxon>
        <taxon>Talaromyces sect. Bacilispori</taxon>
    </lineage>
</organism>
<dbReference type="InterPro" id="IPR017871">
    <property type="entry name" value="ABC_transporter-like_CS"/>
</dbReference>
<feature type="transmembrane region" description="Helical" evidence="12">
    <location>
        <begin position="161"/>
        <end position="179"/>
    </location>
</feature>
<dbReference type="Proteomes" id="UP001201262">
    <property type="component" value="Unassembled WGS sequence"/>
</dbReference>
<dbReference type="PROSITE" id="PS50929">
    <property type="entry name" value="ABC_TM1F"/>
    <property type="match status" value="2"/>
</dbReference>
<feature type="transmembrane region" description="Helical" evidence="12">
    <location>
        <begin position="381"/>
        <end position="400"/>
    </location>
</feature>
<accession>A0AAD4KY93</accession>
<dbReference type="CDD" id="cd18580">
    <property type="entry name" value="ABC_6TM_ABCC_D2"/>
    <property type="match status" value="1"/>
</dbReference>
<feature type="transmembrane region" description="Helical" evidence="12">
    <location>
        <begin position="1082"/>
        <end position="1103"/>
    </location>
</feature>
<dbReference type="PANTHER" id="PTHR24223:SF404">
    <property type="entry name" value="ABC MULTIDRUG TRANSPORTER (EUROFUNG)-RELATED"/>
    <property type="match status" value="1"/>
</dbReference>
<dbReference type="PROSITE" id="PS50893">
    <property type="entry name" value="ABC_TRANSPORTER_2"/>
    <property type="match status" value="2"/>
</dbReference>
<dbReference type="PROSITE" id="PS00211">
    <property type="entry name" value="ABC_TRANSPORTER_1"/>
    <property type="match status" value="1"/>
</dbReference>
<keyword evidence="8 12" id="KW-1133">Transmembrane helix</keyword>
<keyword evidence="3" id="KW-0813">Transport</keyword>
<dbReference type="Gene3D" id="3.40.50.300">
    <property type="entry name" value="P-loop containing nucleotide triphosphate hydrolases"/>
    <property type="match status" value="2"/>
</dbReference>
<keyword evidence="5 12" id="KW-0812">Transmembrane</keyword>
<dbReference type="GO" id="GO:0016887">
    <property type="term" value="F:ATP hydrolysis activity"/>
    <property type="evidence" value="ECO:0007669"/>
    <property type="project" value="InterPro"/>
</dbReference>
<dbReference type="FunFam" id="1.20.1560.10:FF:000055">
    <property type="entry name" value="ABC multidrug transporter (Eurofung)"/>
    <property type="match status" value="1"/>
</dbReference>
<feature type="region of interest" description="Disordered" evidence="11">
    <location>
        <begin position="845"/>
        <end position="868"/>
    </location>
</feature>
<dbReference type="GO" id="GO:0005524">
    <property type="term" value="F:ATP binding"/>
    <property type="evidence" value="ECO:0007669"/>
    <property type="project" value="UniProtKB-KW"/>
</dbReference>
<feature type="transmembrane region" description="Helical" evidence="12">
    <location>
        <begin position="1000"/>
        <end position="1024"/>
    </location>
</feature>
<evidence type="ECO:0000256" key="7">
    <source>
        <dbReference type="ARBA" id="ARBA00022840"/>
    </source>
</evidence>
<feature type="compositionally biased region" description="Polar residues" evidence="11">
    <location>
        <begin position="845"/>
        <end position="863"/>
    </location>
</feature>
<keyword evidence="16" id="KW-1185">Reference proteome</keyword>
<evidence type="ECO:0000256" key="5">
    <source>
        <dbReference type="ARBA" id="ARBA00022692"/>
    </source>
</evidence>
<feature type="transmembrane region" description="Helical" evidence="12">
    <location>
        <begin position="305"/>
        <end position="328"/>
    </location>
</feature>
<evidence type="ECO:0000256" key="8">
    <source>
        <dbReference type="ARBA" id="ARBA00022989"/>
    </source>
</evidence>
<protein>
    <submittedName>
        <fullName evidence="15">Multidrug resistance-associated protein</fullName>
    </submittedName>
</protein>
<dbReference type="GeneID" id="70248161"/>
<feature type="transmembrane region" description="Helical" evidence="12">
    <location>
        <begin position="1109"/>
        <end position="1128"/>
    </location>
</feature>
<comment type="subcellular location">
    <subcellularLocation>
        <location evidence="1">Cell membrane</location>
        <topology evidence="1">Multi-pass membrane protein</topology>
    </subcellularLocation>
</comment>
<evidence type="ECO:0000256" key="4">
    <source>
        <dbReference type="ARBA" id="ARBA00022475"/>
    </source>
</evidence>
<evidence type="ECO:0000259" key="14">
    <source>
        <dbReference type="PROSITE" id="PS50929"/>
    </source>
</evidence>
<evidence type="ECO:0000256" key="12">
    <source>
        <dbReference type="SAM" id="Phobius"/>
    </source>
</evidence>
<proteinExistence type="inferred from homology"/>
<dbReference type="Pfam" id="PF00005">
    <property type="entry name" value="ABC_tran"/>
    <property type="match status" value="2"/>
</dbReference>
<dbReference type="PANTHER" id="PTHR24223">
    <property type="entry name" value="ATP-BINDING CASSETTE SUB-FAMILY C"/>
    <property type="match status" value="1"/>
</dbReference>
<feature type="transmembrane region" description="Helical" evidence="12">
    <location>
        <begin position="933"/>
        <end position="955"/>
    </location>
</feature>
<feature type="transmembrane region" description="Helical" evidence="12">
    <location>
        <begin position="892"/>
        <end position="913"/>
    </location>
</feature>
<dbReference type="EMBL" id="JAJTJA010000002">
    <property type="protein sequence ID" value="KAH8703765.1"/>
    <property type="molecule type" value="Genomic_DNA"/>
</dbReference>
<dbReference type="InterPro" id="IPR011527">
    <property type="entry name" value="ABC1_TM_dom"/>
</dbReference>
<feature type="domain" description="ABC transmembrane type-1" evidence="14">
    <location>
        <begin position="275"/>
        <end position="552"/>
    </location>
</feature>
<evidence type="ECO:0000256" key="9">
    <source>
        <dbReference type="ARBA" id="ARBA00023136"/>
    </source>
</evidence>
<comment type="caution">
    <text evidence="15">The sequence shown here is derived from an EMBL/GenBank/DDBJ whole genome shotgun (WGS) entry which is preliminary data.</text>
</comment>
<dbReference type="Pfam" id="PF24357">
    <property type="entry name" value="TMD0_ABC"/>
    <property type="match status" value="1"/>
</dbReference>
<dbReference type="InterPro" id="IPR044726">
    <property type="entry name" value="ABCC_6TM_D2"/>
</dbReference>
<feature type="transmembrane region" description="Helical" evidence="12">
    <location>
        <begin position="488"/>
        <end position="515"/>
    </location>
</feature>
<reference evidence="15" key="1">
    <citation type="submission" date="2021-12" db="EMBL/GenBank/DDBJ databases">
        <title>Convergent genome expansion in fungi linked to evolution of root-endophyte symbiosis.</title>
        <authorList>
            <consortium name="DOE Joint Genome Institute"/>
            <person name="Ke Y.-H."/>
            <person name="Bonito G."/>
            <person name="Liao H.-L."/>
            <person name="Looney B."/>
            <person name="Rojas-Flechas A."/>
            <person name="Nash J."/>
            <person name="Hameed K."/>
            <person name="Schadt C."/>
            <person name="Martin F."/>
            <person name="Crous P.W."/>
            <person name="Miettinen O."/>
            <person name="Magnuson J.K."/>
            <person name="Labbe J."/>
            <person name="Jacobson D."/>
            <person name="Doktycz M.J."/>
            <person name="Veneault-Fourrey C."/>
            <person name="Kuo A."/>
            <person name="Mondo S."/>
            <person name="Calhoun S."/>
            <person name="Riley R."/>
            <person name="Ohm R."/>
            <person name="LaButti K."/>
            <person name="Andreopoulos B."/>
            <person name="Pangilinan J."/>
            <person name="Nolan M."/>
            <person name="Tritt A."/>
            <person name="Clum A."/>
            <person name="Lipzen A."/>
            <person name="Daum C."/>
            <person name="Barry K."/>
            <person name="Grigoriev I.V."/>
            <person name="Vilgalys R."/>
        </authorList>
    </citation>
    <scope>NUCLEOTIDE SEQUENCE</scope>
    <source>
        <strain evidence="15">PMI_201</strain>
    </source>
</reference>
<keyword evidence="6" id="KW-0547">Nucleotide-binding</keyword>
<dbReference type="Gene3D" id="1.20.1560.10">
    <property type="entry name" value="ABC transporter type 1, transmembrane domain"/>
    <property type="match status" value="3"/>
</dbReference>
<evidence type="ECO:0000259" key="13">
    <source>
        <dbReference type="PROSITE" id="PS50893"/>
    </source>
</evidence>
<dbReference type="GO" id="GO:0005886">
    <property type="term" value="C:plasma membrane"/>
    <property type="evidence" value="ECO:0007669"/>
    <property type="project" value="UniProtKB-SubCell"/>
</dbReference>
<feature type="domain" description="ABC transmembrane type-1" evidence="14">
    <location>
        <begin position="893"/>
        <end position="1140"/>
    </location>
</feature>
<dbReference type="InterPro" id="IPR036640">
    <property type="entry name" value="ABC1_TM_sf"/>
</dbReference>
<feature type="transmembrane region" description="Helical" evidence="12">
    <location>
        <begin position="72"/>
        <end position="89"/>
    </location>
</feature>
<evidence type="ECO:0000256" key="1">
    <source>
        <dbReference type="ARBA" id="ARBA00004651"/>
    </source>
</evidence>
<evidence type="ECO:0000313" key="15">
    <source>
        <dbReference type="EMBL" id="KAH8703765.1"/>
    </source>
</evidence>
<dbReference type="FunFam" id="3.40.50.300:FF:002145">
    <property type="entry name" value="ABC transporter (MsbA subfamily)"/>
    <property type="match status" value="1"/>
</dbReference>
<evidence type="ECO:0000256" key="11">
    <source>
        <dbReference type="SAM" id="MobiDB-lite"/>
    </source>
</evidence>
<keyword evidence="4" id="KW-1003">Cell membrane</keyword>
<keyword evidence="9 12" id="KW-0472">Membrane</keyword>
<evidence type="ECO:0000256" key="10">
    <source>
        <dbReference type="ARBA" id="ARBA00023180"/>
    </source>
</evidence>
<gene>
    <name evidence="15" type="ORF">BGW36DRAFT_394013</name>
</gene>
<dbReference type="RefSeq" id="XP_046076783.1">
    <property type="nucleotide sequence ID" value="XM_046217874.1"/>
</dbReference>
<dbReference type="GO" id="GO:0140359">
    <property type="term" value="F:ABC-type transporter activity"/>
    <property type="evidence" value="ECO:0007669"/>
    <property type="project" value="InterPro"/>
</dbReference>
<evidence type="ECO:0000256" key="6">
    <source>
        <dbReference type="ARBA" id="ARBA00022741"/>
    </source>
</evidence>
<dbReference type="InterPro" id="IPR003593">
    <property type="entry name" value="AAA+_ATPase"/>
</dbReference>
<dbReference type="InterPro" id="IPR050173">
    <property type="entry name" value="ABC_transporter_C-like"/>
</dbReference>
<evidence type="ECO:0000256" key="2">
    <source>
        <dbReference type="ARBA" id="ARBA00009726"/>
    </source>
</evidence>
<dbReference type="SMART" id="SM00382">
    <property type="entry name" value="AAA"/>
    <property type="match status" value="2"/>
</dbReference>
<dbReference type="SUPFAM" id="SSF90123">
    <property type="entry name" value="ABC transporter transmembrane region"/>
    <property type="match status" value="2"/>
</dbReference>
<sequence length="1421" mass="159414">MAISQNIENCDDQFGPRVNIACRSFDFTLLFEDAFFIALPATLFLLLFPLRLRALRQSPVKVDSYRLATWKLGVLAVLFICHLLFLAFSVRSSRLYTKLSLSSEILNVISVAVAIIHSLLEDQRSLCPSDLLVLYFSAFTIFSIPRLRSLWLIDADPGPKIIWTIIFTTNVLAVIIESVNKTNILQPHYQSSTPEQTAGFWSRSFFIWVLPFFHTGYTKHLQLTDIPNIDKDIEEQLTFTYLDSAWIRTHGQHRLLRAAFAAYRWSFLSAIPPRLALSAFTLCQPFLIDSTVSNLSSSSDENQKVYGRALVGGFVLVYLGIAISRAVYWRQTYRMIAKIRSGLTAKIYRHMSILPGRDLKDSEAVTLMGTDVERIVDSLTYVHELWASIVEVGIATWLLVRQVSFASLMPLLVGIMSVIGASYIAARFGPAQRAWTERVQKRIAVTINMLRHIDCVKMLNLSGVLSETIEELRSLELRTSEKFRALRILGILVSNTPTTLAPFLTFAVYAIIMAVRKDEPLLLAQAFASLSLINLLTDPVLLFCQSLPSFFQAVSCFRRIEEFCLKEPAALASQEAELVESGHELTNLRNTKSHGTLISFQHADIAWSSDSTEPVLRDLTLTINAGFTAIVGPIASGKSTILESIIGETIVLRGSMRSSISSGIAFCPQPSWLMNTTIRQNITGDTDIVDQKWYEFCVSVCCLKHDLQQMPRGDLSMAGSNGSSLSGGQQQRVALARAVYSRHPIVILDEVMSGLDPMTTSDIISGLFSQQGYFRKAGITVIIVTHNELILPHMDTIIAIKSGSVLFSGPYSDMVGRQQNFGGLKVSSLGTEILRSAVQSDYNQSSNNEVISKQSTPNSQAETSLRESVPQKRKGNWYSYIYYARSARSMNLFLWAFFTLVGAVTTSYTNIWIEKWTDANQKQPNIQLGFYLGIYTMLVVLANVSILGECWVFFIKVINNTALKMHSDLLKVTMRAPFQFFQKTDVGSIINRYLGLSYSLIILCILGKYLTATVPILIAVLFLVQRYYLRTSRRLRLIDIEVKAPLYNLFVNLDCDSFYLKHGETLNQAQRPFYMLFCVQQWLQLVLDLVIGALAVLLVVFATSVTSNVSAGSIGVALVLILQFNSVLTQTIQAWTRLETTIGAVTRVQEFIYETPSDPTCPHDPSLNWPEKGGIRFHHVTACHDPDTPPILQDVNLTVNPREKIALCGSTGSGKTSLIMTLLRMMDVVEGQITIDEMDISLFQGEQVRSRINVISQQPFFLRGTLKFNLDPRNLASNEAIETALRRVGLWEKLVTPGTQQFTIDHTESRRVIDQEFISTEWSHGERQLFCLARALLKSDCRILILDEATSGVDARTEAIMQEIIDTEFRDWTVISVLHRFTYITSFDKVAVLRRGKLVECDSPQVLLGRESAFGALYHGV</sequence>
<dbReference type="InterPro" id="IPR027417">
    <property type="entry name" value="P-loop_NTPase"/>
</dbReference>
<name>A0AAD4KY93_9EURO</name>
<feature type="transmembrane region" description="Helical" evidence="12">
    <location>
        <begin position="101"/>
        <end position="120"/>
    </location>
</feature>
<evidence type="ECO:0000313" key="16">
    <source>
        <dbReference type="Proteomes" id="UP001201262"/>
    </source>
</evidence>
<feature type="transmembrane region" description="Helical" evidence="12">
    <location>
        <begin position="132"/>
        <end position="149"/>
    </location>
</feature>
<dbReference type="InterPro" id="IPR003439">
    <property type="entry name" value="ABC_transporter-like_ATP-bd"/>
</dbReference>
<keyword evidence="10" id="KW-0325">Glycoprotein</keyword>
<evidence type="ECO:0000256" key="3">
    <source>
        <dbReference type="ARBA" id="ARBA00022448"/>
    </source>
</evidence>
<dbReference type="InterPro" id="IPR044746">
    <property type="entry name" value="ABCC_6TM_D1"/>
</dbReference>
<dbReference type="InterPro" id="IPR056227">
    <property type="entry name" value="TMD0_ABC"/>
</dbReference>
<feature type="transmembrane region" description="Helical" evidence="12">
    <location>
        <begin position="521"/>
        <end position="544"/>
    </location>
</feature>
<keyword evidence="7" id="KW-0067">ATP-binding</keyword>
<feature type="domain" description="ABC transporter" evidence="13">
    <location>
        <begin position="600"/>
        <end position="827"/>
    </location>
</feature>